<dbReference type="GO" id="GO:0005737">
    <property type="term" value="C:cytoplasm"/>
    <property type="evidence" value="ECO:0007669"/>
    <property type="project" value="TreeGrafter"/>
</dbReference>
<dbReference type="PANTHER" id="PTHR11071">
    <property type="entry name" value="PEPTIDYL-PROLYL CIS-TRANS ISOMERASE"/>
    <property type="match status" value="1"/>
</dbReference>
<keyword evidence="4" id="KW-0413">Isomerase</keyword>
<evidence type="ECO:0000256" key="2">
    <source>
        <dbReference type="ARBA" id="ARBA00013194"/>
    </source>
</evidence>
<feature type="compositionally biased region" description="Basic residues" evidence="5">
    <location>
        <begin position="268"/>
        <end position="281"/>
    </location>
</feature>
<keyword evidence="8" id="KW-1185">Reference proteome</keyword>
<feature type="region of interest" description="Disordered" evidence="5">
    <location>
        <begin position="180"/>
        <end position="326"/>
    </location>
</feature>
<gene>
    <name evidence="7" type="ORF">GAYE_SCF02G2153</name>
</gene>
<sequence>MNSTKTNPRVFLDIAVQNEKPKTMVFQLFADLVPKTVENFRALCTGEKGYSANGVRLCYKNTKILKIIPGFAVVCGDIEKNDGTGGMSIYGPTFEDEKFALKHVRAGLLSMVNNGPNSNQSKFYILLNPAPQLDGTHVVFGCIEEGLQVLRWLEKLETADQDRPLRPVTIVNCGELGKLKRSEPVSSNKESTEELKQAHGEKEEKRRRRRRRSSSSVSSSASEDGKRDDSSDERRRKRSSRRGTSRRERGGGGGGGSSPSLSPTSRRNSIRRSSPHRRHKEKQPSPKSSVKRRGRGSFRYVSEAEMESGMDALPRFAASSSVNNTK</sequence>
<dbReference type="Pfam" id="PF00160">
    <property type="entry name" value="Pro_isomerase"/>
    <property type="match status" value="1"/>
</dbReference>
<dbReference type="InterPro" id="IPR029000">
    <property type="entry name" value="Cyclophilin-like_dom_sf"/>
</dbReference>
<evidence type="ECO:0000256" key="5">
    <source>
        <dbReference type="SAM" id="MobiDB-lite"/>
    </source>
</evidence>
<dbReference type="AlphaFoldDB" id="A0AAV9IAI6"/>
<dbReference type="GO" id="GO:0003755">
    <property type="term" value="F:peptidyl-prolyl cis-trans isomerase activity"/>
    <property type="evidence" value="ECO:0007669"/>
    <property type="project" value="UniProtKB-KW"/>
</dbReference>
<feature type="compositionally biased region" description="Basic and acidic residues" evidence="5">
    <location>
        <begin position="190"/>
        <end position="204"/>
    </location>
</feature>
<dbReference type="Gene3D" id="2.40.100.10">
    <property type="entry name" value="Cyclophilin-like"/>
    <property type="match status" value="1"/>
</dbReference>
<dbReference type="PANTHER" id="PTHR11071:SF561">
    <property type="entry name" value="PEPTIDYL-PROLYL CIS-TRANS ISOMERASE D-RELATED"/>
    <property type="match status" value="1"/>
</dbReference>
<dbReference type="InterPro" id="IPR002130">
    <property type="entry name" value="Cyclophilin-type_PPIase_dom"/>
</dbReference>
<reference evidence="7 8" key="1">
    <citation type="submission" date="2022-07" db="EMBL/GenBank/DDBJ databases">
        <title>Genome-wide signatures of adaptation to extreme environments.</title>
        <authorList>
            <person name="Cho C.H."/>
            <person name="Yoon H.S."/>
        </authorList>
    </citation>
    <scope>NUCLEOTIDE SEQUENCE [LARGE SCALE GENOMIC DNA]</scope>
    <source>
        <strain evidence="7 8">108.79 E11</strain>
    </source>
</reference>
<evidence type="ECO:0000256" key="4">
    <source>
        <dbReference type="ARBA" id="ARBA00023235"/>
    </source>
</evidence>
<proteinExistence type="predicted"/>
<organism evidence="7 8">
    <name type="scientific">Galdieria yellowstonensis</name>
    <dbReference type="NCBI Taxonomy" id="3028027"/>
    <lineage>
        <taxon>Eukaryota</taxon>
        <taxon>Rhodophyta</taxon>
        <taxon>Bangiophyceae</taxon>
        <taxon>Galdieriales</taxon>
        <taxon>Galdieriaceae</taxon>
        <taxon>Galdieria</taxon>
    </lineage>
</organism>
<dbReference type="PROSITE" id="PS50072">
    <property type="entry name" value="CSA_PPIASE_2"/>
    <property type="match status" value="1"/>
</dbReference>
<dbReference type="GO" id="GO:0006457">
    <property type="term" value="P:protein folding"/>
    <property type="evidence" value="ECO:0007669"/>
    <property type="project" value="TreeGrafter"/>
</dbReference>
<feature type="compositionally biased region" description="Basic residues" evidence="5">
    <location>
        <begin position="235"/>
        <end position="244"/>
    </location>
</feature>
<comment type="catalytic activity">
    <reaction evidence="1">
        <text>[protein]-peptidylproline (omega=180) = [protein]-peptidylproline (omega=0)</text>
        <dbReference type="Rhea" id="RHEA:16237"/>
        <dbReference type="Rhea" id="RHEA-COMP:10747"/>
        <dbReference type="Rhea" id="RHEA-COMP:10748"/>
        <dbReference type="ChEBI" id="CHEBI:83833"/>
        <dbReference type="ChEBI" id="CHEBI:83834"/>
        <dbReference type="EC" id="5.2.1.8"/>
    </reaction>
</comment>
<evidence type="ECO:0000313" key="8">
    <source>
        <dbReference type="Proteomes" id="UP001300502"/>
    </source>
</evidence>
<feature type="compositionally biased region" description="Basic and acidic residues" evidence="5">
    <location>
        <begin position="223"/>
        <end position="234"/>
    </location>
</feature>
<protein>
    <recommendedName>
        <fullName evidence="2">peptidylprolyl isomerase</fullName>
        <ecNumber evidence="2">5.2.1.8</ecNumber>
    </recommendedName>
</protein>
<keyword evidence="3" id="KW-0697">Rotamase</keyword>
<dbReference type="EMBL" id="JANCYU010000022">
    <property type="protein sequence ID" value="KAK4524254.1"/>
    <property type="molecule type" value="Genomic_DNA"/>
</dbReference>
<evidence type="ECO:0000256" key="3">
    <source>
        <dbReference type="ARBA" id="ARBA00023110"/>
    </source>
</evidence>
<comment type="caution">
    <text evidence="7">The sequence shown here is derived from an EMBL/GenBank/DDBJ whole genome shotgun (WGS) entry which is preliminary data.</text>
</comment>
<dbReference type="EC" id="5.2.1.8" evidence="2"/>
<dbReference type="SUPFAM" id="SSF50891">
    <property type="entry name" value="Cyclophilin-like"/>
    <property type="match status" value="1"/>
</dbReference>
<feature type="compositionally biased region" description="Low complexity" evidence="5">
    <location>
        <begin position="258"/>
        <end position="267"/>
    </location>
</feature>
<dbReference type="PRINTS" id="PR00153">
    <property type="entry name" value="CSAPPISMRASE"/>
</dbReference>
<dbReference type="Proteomes" id="UP001300502">
    <property type="component" value="Unassembled WGS sequence"/>
</dbReference>
<dbReference type="GO" id="GO:0016018">
    <property type="term" value="F:cyclosporin A binding"/>
    <property type="evidence" value="ECO:0007669"/>
    <property type="project" value="TreeGrafter"/>
</dbReference>
<evidence type="ECO:0000256" key="1">
    <source>
        <dbReference type="ARBA" id="ARBA00000971"/>
    </source>
</evidence>
<dbReference type="FunFam" id="2.40.100.10:FF:000025">
    <property type="entry name" value="Peptidyl-prolyl cis-trans isomerase CYP19-2"/>
    <property type="match status" value="1"/>
</dbReference>
<evidence type="ECO:0000313" key="7">
    <source>
        <dbReference type="EMBL" id="KAK4524254.1"/>
    </source>
</evidence>
<name>A0AAV9IAI6_9RHOD</name>
<accession>A0AAV9IAI6</accession>
<feature type="domain" description="PPIase cyclophilin-type" evidence="6">
    <location>
        <begin position="11"/>
        <end position="175"/>
    </location>
</feature>
<evidence type="ECO:0000259" key="6">
    <source>
        <dbReference type="PROSITE" id="PS50072"/>
    </source>
</evidence>